<name>A0AAD9V3Y3_ACRCE</name>
<dbReference type="GO" id="GO:0006857">
    <property type="term" value="P:oligopeptide transport"/>
    <property type="evidence" value="ECO:0007669"/>
    <property type="project" value="InterPro"/>
</dbReference>
<feature type="transmembrane region" description="Helical" evidence="11">
    <location>
        <begin position="150"/>
        <end position="171"/>
    </location>
</feature>
<feature type="transmembrane region" description="Helical" evidence="11">
    <location>
        <begin position="304"/>
        <end position="322"/>
    </location>
</feature>
<dbReference type="InterPro" id="IPR000109">
    <property type="entry name" value="POT_fam"/>
</dbReference>
<feature type="transmembrane region" description="Helical" evidence="11">
    <location>
        <begin position="353"/>
        <end position="374"/>
    </location>
</feature>
<feature type="transmembrane region" description="Helical" evidence="11">
    <location>
        <begin position="654"/>
        <end position="673"/>
    </location>
</feature>
<feature type="transmembrane region" description="Helical" evidence="11">
    <location>
        <begin position="685"/>
        <end position="706"/>
    </location>
</feature>
<evidence type="ECO:0000256" key="6">
    <source>
        <dbReference type="ARBA" id="ARBA00022927"/>
    </source>
</evidence>
<keyword evidence="7 11" id="KW-1133">Transmembrane helix</keyword>
<proteinExistence type="inferred from homology"/>
<keyword evidence="8 11" id="KW-0472">Membrane</keyword>
<keyword evidence="13" id="KW-1185">Reference proteome</keyword>
<evidence type="ECO:0000256" key="10">
    <source>
        <dbReference type="SAM" id="MobiDB-lite"/>
    </source>
</evidence>
<evidence type="ECO:0000313" key="12">
    <source>
        <dbReference type="EMBL" id="KAK2560358.1"/>
    </source>
</evidence>
<evidence type="ECO:0000256" key="8">
    <source>
        <dbReference type="ARBA" id="ARBA00023136"/>
    </source>
</evidence>
<dbReference type="GO" id="GO:0015031">
    <property type="term" value="P:protein transport"/>
    <property type="evidence" value="ECO:0007669"/>
    <property type="project" value="UniProtKB-KW"/>
</dbReference>
<dbReference type="AlphaFoldDB" id="A0AAD9V3Y3"/>
<comment type="caution">
    <text evidence="12">The sequence shown here is derived from an EMBL/GenBank/DDBJ whole genome shotgun (WGS) entry which is preliminary data.</text>
</comment>
<keyword evidence="6" id="KW-0653">Protein transport</keyword>
<dbReference type="SUPFAM" id="SSF103473">
    <property type="entry name" value="MFS general substrate transporter"/>
    <property type="match status" value="1"/>
</dbReference>
<comment type="subcellular location">
    <subcellularLocation>
        <location evidence="1 9">Membrane</location>
        <topology evidence="1 9">Multi-pass membrane protein</topology>
    </subcellularLocation>
</comment>
<dbReference type="PROSITE" id="PS01022">
    <property type="entry name" value="PTR2_1"/>
    <property type="match status" value="1"/>
</dbReference>
<evidence type="ECO:0000256" key="3">
    <source>
        <dbReference type="ARBA" id="ARBA00022448"/>
    </source>
</evidence>
<dbReference type="InterPro" id="IPR036259">
    <property type="entry name" value="MFS_trans_sf"/>
</dbReference>
<dbReference type="Proteomes" id="UP001249851">
    <property type="component" value="Unassembled WGS sequence"/>
</dbReference>
<dbReference type="CDD" id="cd17347">
    <property type="entry name" value="MFS_SLC15A1_2_like"/>
    <property type="match status" value="1"/>
</dbReference>
<feature type="transmembrane region" description="Helical" evidence="11">
    <location>
        <begin position="123"/>
        <end position="144"/>
    </location>
</feature>
<feature type="transmembrane region" description="Helical" evidence="11">
    <location>
        <begin position="224"/>
        <end position="244"/>
    </location>
</feature>
<dbReference type="Pfam" id="PF00854">
    <property type="entry name" value="PTR2"/>
    <property type="match status" value="2"/>
</dbReference>
<evidence type="ECO:0000256" key="5">
    <source>
        <dbReference type="ARBA" id="ARBA00022856"/>
    </source>
</evidence>
<dbReference type="GO" id="GO:0022857">
    <property type="term" value="F:transmembrane transporter activity"/>
    <property type="evidence" value="ECO:0007669"/>
    <property type="project" value="InterPro"/>
</dbReference>
<keyword evidence="3 9" id="KW-0813">Transport</keyword>
<dbReference type="Gene3D" id="1.20.1250.20">
    <property type="entry name" value="MFS general substrate transporter like domains"/>
    <property type="match status" value="2"/>
</dbReference>
<reference evidence="12" key="1">
    <citation type="journal article" date="2023" name="G3 (Bethesda)">
        <title>Whole genome assembly and annotation of the endangered Caribbean coral Acropora cervicornis.</title>
        <authorList>
            <person name="Selwyn J.D."/>
            <person name="Vollmer S.V."/>
        </authorList>
    </citation>
    <scope>NUCLEOTIDE SEQUENCE</scope>
    <source>
        <strain evidence="12">K2</strain>
    </source>
</reference>
<dbReference type="InterPro" id="IPR018456">
    <property type="entry name" value="PTR2_symporter_CS"/>
</dbReference>
<organism evidence="12 13">
    <name type="scientific">Acropora cervicornis</name>
    <name type="common">Staghorn coral</name>
    <dbReference type="NCBI Taxonomy" id="6130"/>
    <lineage>
        <taxon>Eukaryota</taxon>
        <taxon>Metazoa</taxon>
        <taxon>Cnidaria</taxon>
        <taxon>Anthozoa</taxon>
        <taxon>Hexacorallia</taxon>
        <taxon>Scleractinia</taxon>
        <taxon>Astrocoeniina</taxon>
        <taxon>Acroporidae</taxon>
        <taxon>Acropora</taxon>
    </lineage>
</organism>
<evidence type="ECO:0000256" key="1">
    <source>
        <dbReference type="ARBA" id="ARBA00004141"/>
    </source>
</evidence>
<dbReference type="PROSITE" id="PS01023">
    <property type="entry name" value="PTR2_2"/>
    <property type="match status" value="1"/>
</dbReference>
<evidence type="ECO:0000256" key="7">
    <source>
        <dbReference type="ARBA" id="ARBA00022989"/>
    </source>
</evidence>
<feature type="transmembrane region" description="Helical" evidence="11">
    <location>
        <begin position="92"/>
        <end position="111"/>
    </location>
</feature>
<feature type="region of interest" description="Disordered" evidence="10">
    <location>
        <begin position="1"/>
        <end position="35"/>
    </location>
</feature>
<comment type="similarity">
    <text evidence="2 9">Belongs to the major facilitator superfamily. Proton-dependent oligopeptide transporter (POT/PTR) (TC 2.A.17) family.</text>
</comment>
<accession>A0AAD9V3Y3</accession>
<evidence type="ECO:0000256" key="4">
    <source>
        <dbReference type="ARBA" id="ARBA00022692"/>
    </source>
</evidence>
<evidence type="ECO:0000256" key="11">
    <source>
        <dbReference type="SAM" id="Phobius"/>
    </source>
</evidence>
<feature type="compositionally biased region" description="Basic and acidic residues" evidence="10">
    <location>
        <begin position="17"/>
        <end position="35"/>
    </location>
</feature>
<dbReference type="FunFam" id="1.20.1250.20:FF:000049">
    <property type="entry name" value="Solute carrier family 15 member 2"/>
    <property type="match status" value="1"/>
</dbReference>
<protein>
    <submittedName>
        <fullName evidence="12">Solute carrier family 15 member 2</fullName>
    </submittedName>
</protein>
<evidence type="ECO:0000256" key="9">
    <source>
        <dbReference type="RuleBase" id="RU003755"/>
    </source>
</evidence>
<reference evidence="12" key="2">
    <citation type="journal article" date="2023" name="Science">
        <title>Genomic signatures of disease resistance in endangered staghorn corals.</title>
        <authorList>
            <person name="Vollmer S.V."/>
            <person name="Selwyn J.D."/>
            <person name="Despard B.A."/>
            <person name="Roesel C.L."/>
        </authorList>
    </citation>
    <scope>NUCLEOTIDE SEQUENCE</scope>
    <source>
        <strain evidence="12">K2</strain>
    </source>
</reference>
<keyword evidence="5" id="KW-0571">Peptide transport</keyword>
<dbReference type="EMBL" id="JARQWQ010000036">
    <property type="protein sequence ID" value="KAK2560358.1"/>
    <property type="molecule type" value="Genomic_DNA"/>
</dbReference>
<evidence type="ECO:0000313" key="13">
    <source>
        <dbReference type="Proteomes" id="UP001249851"/>
    </source>
</evidence>
<feature type="transmembrane region" description="Helical" evidence="11">
    <location>
        <begin position="386"/>
        <end position="408"/>
    </location>
</feature>
<gene>
    <name evidence="12" type="ORF">P5673_016693</name>
</gene>
<sequence length="738" mass="81636">MSSAVYKPLNDTDTDEELKTVKENEEKEEEEKRPESKLDKIKNVFHKTGYPSAVWFILGNEFCERFSYYGMHAILVIYLTQMLKMDDNTATAIYHAFNMLCYFSPLFGAMLADSLLGKYKTILYVSIIYAIGNVTVAITSIPAVLARVKIAGPMVGLLLISLGTGGIKPCVSAFGGDQFSASQEHLLQSYFSIFYFAINLGSLLSMIVTPILRGDVSCFGHDCYMLAFGVPALLMILSIALFLCGRNKYKKVPPEGNIVLLVGCAVGNAIKNKVKSCSSGEKKEHWMDYAKDDYGSRMVEDVKALFKVLFMFLPLPVFWTLFDQQGSRWTLQAEEMDGDIGSLGTIKPDQVQALNPVFILVMIPIFETVIYPVLRKCNLLVRPLQRMCAGMLLAACSFVMAAFIQIAIQRSRIAVVEPPSTFANLRVINAGVCPIQAFGVGLDTEIIPVLKTSEYIHVPVTLDSINVKTVQCPNSLTKSFPVSITEKGVSTFVVGIEKNALIGEKFEDIVKPLKGGVTKVRFIYTGGDVAPSVDIELNKTLSYKAVKTFQNSDYKTLLARKYPLKIMPAGQGNKLVDQKIYFGNGGVFTTVIQPNPAKSDQLIVKKYSDVSPKTISVLWQIPQYVTITAGEVLFSITGLEFAYSQAPVSMKSCIMAGWLMTVSVGNAIVVVFAEARLTDNMANEFFFFAGLLLLVMLVFIIMSHFYKYVYYSVNGETNEGVPLQEARKEANEDDSAMK</sequence>
<keyword evidence="4 9" id="KW-0812">Transmembrane</keyword>
<dbReference type="PANTHER" id="PTHR11654">
    <property type="entry name" value="OLIGOPEPTIDE TRANSPORTER-RELATED"/>
    <property type="match status" value="1"/>
</dbReference>
<evidence type="ECO:0000256" key="2">
    <source>
        <dbReference type="ARBA" id="ARBA00005982"/>
    </source>
</evidence>
<dbReference type="GO" id="GO:0016020">
    <property type="term" value="C:membrane"/>
    <property type="evidence" value="ECO:0007669"/>
    <property type="project" value="UniProtKB-SubCell"/>
</dbReference>
<feature type="transmembrane region" description="Helical" evidence="11">
    <location>
        <begin position="192"/>
        <end position="212"/>
    </location>
</feature>